<reference evidence="1 2" key="1">
    <citation type="journal article" date="2019" name="Nat. Ecol. Evol.">
        <title>Megaphylogeny resolves global patterns of mushroom evolution.</title>
        <authorList>
            <person name="Varga T."/>
            <person name="Krizsan K."/>
            <person name="Foldi C."/>
            <person name="Dima B."/>
            <person name="Sanchez-Garcia M."/>
            <person name="Sanchez-Ramirez S."/>
            <person name="Szollosi G.J."/>
            <person name="Szarkandi J.G."/>
            <person name="Papp V."/>
            <person name="Albert L."/>
            <person name="Andreopoulos W."/>
            <person name="Angelini C."/>
            <person name="Antonin V."/>
            <person name="Barry K.W."/>
            <person name="Bougher N.L."/>
            <person name="Buchanan P."/>
            <person name="Buyck B."/>
            <person name="Bense V."/>
            <person name="Catcheside P."/>
            <person name="Chovatia M."/>
            <person name="Cooper J."/>
            <person name="Damon W."/>
            <person name="Desjardin D."/>
            <person name="Finy P."/>
            <person name="Geml J."/>
            <person name="Haridas S."/>
            <person name="Hughes K."/>
            <person name="Justo A."/>
            <person name="Karasinski D."/>
            <person name="Kautmanova I."/>
            <person name="Kiss B."/>
            <person name="Kocsube S."/>
            <person name="Kotiranta H."/>
            <person name="LaButti K.M."/>
            <person name="Lechner B.E."/>
            <person name="Liimatainen K."/>
            <person name="Lipzen A."/>
            <person name="Lukacs Z."/>
            <person name="Mihaltcheva S."/>
            <person name="Morgado L.N."/>
            <person name="Niskanen T."/>
            <person name="Noordeloos M.E."/>
            <person name="Ohm R.A."/>
            <person name="Ortiz-Santana B."/>
            <person name="Ovrebo C."/>
            <person name="Racz N."/>
            <person name="Riley R."/>
            <person name="Savchenko A."/>
            <person name="Shiryaev A."/>
            <person name="Soop K."/>
            <person name="Spirin V."/>
            <person name="Szebenyi C."/>
            <person name="Tomsovsky M."/>
            <person name="Tulloss R.E."/>
            <person name="Uehling J."/>
            <person name="Grigoriev I.V."/>
            <person name="Vagvolgyi C."/>
            <person name="Papp T."/>
            <person name="Martin F.M."/>
            <person name="Miettinen O."/>
            <person name="Hibbett D.S."/>
            <person name="Nagy L.G."/>
        </authorList>
    </citation>
    <scope>NUCLEOTIDE SEQUENCE [LARGE SCALE GENOMIC DNA]</scope>
    <source>
        <strain evidence="1 2">CBS 962.96</strain>
    </source>
</reference>
<sequence length="112" mass="11744">PKPPPHHPPPPPSDGFTPTFLNLTGATQANDFLTFGLVDTVDDCKTMCLNVEGCAFINTYHDVNGKGGSPLLTCSLFGSCHGPDTATNVGGQSQPDGSLDFITNSDGYCKDQ</sequence>
<evidence type="ECO:0000313" key="1">
    <source>
        <dbReference type="EMBL" id="THU82571.1"/>
    </source>
</evidence>
<organism evidence="1 2">
    <name type="scientific">Dendrothele bispora (strain CBS 962.96)</name>
    <dbReference type="NCBI Taxonomy" id="1314807"/>
    <lineage>
        <taxon>Eukaryota</taxon>
        <taxon>Fungi</taxon>
        <taxon>Dikarya</taxon>
        <taxon>Basidiomycota</taxon>
        <taxon>Agaricomycotina</taxon>
        <taxon>Agaricomycetes</taxon>
        <taxon>Agaricomycetidae</taxon>
        <taxon>Agaricales</taxon>
        <taxon>Agaricales incertae sedis</taxon>
        <taxon>Dendrothele</taxon>
    </lineage>
</organism>
<dbReference type="AlphaFoldDB" id="A0A4S8L2N3"/>
<feature type="non-terminal residue" evidence="1">
    <location>
        <position position="1"/>
    </location>
</feature>
<evidence type="ECO:0000313" key="2">
    <source>
        <dbReference type="Proteomes" id="UP000297245"/>
    </source>
</evidence>
<protein>
    <submittedName>
        <fullName evidence="1">Fruit-body specific gene A</fullName>
    </submittedName>
</protein>
<dbReference type="EMBL" id="ML179722">
    <property type="protein sequence ID" value="THU82571.1"/>
    <property type="molecule type" value="Genomic_DNA"/>
</dbReference>
<accession>A0A4S8L2N3</accession>
<proteinExistence type="predicted"/>
<dbReference type="OrthoDB" id="271448at2759"/>
<name>A0A4S8L2N3_DENBC</name>
<dbReference type="Proteomes" id="UP000297245">
    <property type="component" value="Unassembled WGS sequence"/>
</dbReference>
<gene>
    <name evidence="1" type="ORF">K435DRAFT_691258</name>
</gene>
<keyword evidence="2" id="KW-1185">Reference proteome</keyword>